<gene>
    <name evidence="6" type="ORF">PVT68_14180</name>
</gene>
<protein>
    <submittedName>
        <fullName evidence="6">Glycine zipper 2TM domain-containing protein</fullName>
    </submittedName>
</protein>
<keyword evidence="2" id="KW-0472">Membrane</keyword>
<organism evidence="6 7">
    <name type="scientific">Microbulbifer bruguierae</name>
    <dbReference type="NCBI Taxonomy" id="3029061"/>
    <lineage>
        <taxon>Bacteria</taxon>
        <taxon>Pseudomonadati</taxon>
        <taxon>Pseudomonadota</taxon>
        <taxon>Gammaproteobacteria</taxon>
        <taxon>Cellvibrionales</taxon>
        <taxon>Microbulbiferaceae</taxon>
        <taxon>Microbulbifer</taxon>
    </lineage>
</organism>
<feature type="signal peptide" evidence="4">
    <location>
        <begin position="1"/>
        <end position="26"/>
    </location>
</feature>
<keyword evidence="7" id="KW-1185">Reference proteome</keyword>
<dbReference type="InterPro" id="IPR051407">
    <property type="entry name" value="Bact_OM_lipoprot/Surf_antigen"/>
</dbReference>
<sequence length="253" mass="28083">MKFNTTALAALICGTLTASLATSVHAEPPEGRGWKKHHKHEHHERKEEYWDGNCKVERKWKRNGDYVEERSCRNQRDYSDRNHHHHHGRQPVRVVVLPPWFNQQAPEPEYRPEWRPAPQPTTATRCNSDRVGSVLGGLIGGVIGHQIGDGRGNTAATIGGAIAGVLIGGNIGSKMDQRNQACVGQVLEFAPEGERVTWQNQNGNEQYTVTPGAFEQRGDQYCRSFVTEIVGQGAQSAQSVACRRPDGSWAPAY</sequence>
<evidence type="ECO:0000313" key="7">
    <source>
        <dbReference type="Proteomes" id="UP001236500"/>
    </source>
</evidence>
<evidence type="ECO:0000256" key="3">
    <source>
        <dbReference type="SAM" id="MobiDB-lite"/>
    </source>
</evidence>
<evidence type="ECO:0000256" key="1">
    <source>
        <dbReference type="ARBA" id="ARBA00004370"/>
    </source>
</evidence>
<dbReference type="Proteomes" id="UP001236500">
    <property type="component" value="Chromosome"/>
</dbReference>
<name>A0ABY8NAT1_9GAMM</name>
<accession>A0ABY8NAT1</accession>
<feature type="domain" description="Glycine zipper 2TM" evidence="5">
    <location>
        <begin position="132"/>
        <end position="172"/>
    </location>
</feature>
<reference evidence="6 7" key="1">
    <citation type="submission" date="2023-02" db="EMBL/GenBank/DDBJ databases">
        <title>Description and genomic characterization of Microbulbifer bruguierae sp. nov., isolated from the sediment of mangrove plant Bruguiera sexangula.</title>
        <authorList>
            <person name="Long M."/>
        </authorList>
    </citation>
    <scope>NUCLEOTIDE SEQUENCE [LARGE SCALE GENOMIC DNA]</scope>
    <source>
        <strain evidence="6 7">H12</strain>
    </source>
</reference>
<dbReference type="EMBL" id="CP118605">
    <property type="protein sequence ID" value="WGL15913.1"/>
    <property type="molecule type" value="Genomic_DNA"/>
</dbReference>
<feature type="region of interest" description="Disordered" evidence="3">
    <location>
        <begin position="26"/>
        <end position="48"/>
    </location>
</feature>
<dbReference type="InterPro" id="IPR008816">
    <property type="entry name" value="Gly_zipper_2TM_dom"/>
</dbReference>
<evidence type="ECO:0000313" key="6">
    <source>
        <dbReference type="EMBL" id="WGL15913.1"/>
    </source>
</evidence>
<comment type="subcellular location">
    <subcellularLocation>
        <location evidence="1">Membrane</location>
    </subcellularLocation>
</comment>
<feature type="chain" id="PRO_5047234740" evidence="4">
    <location>
        <begin position="27"/>
        <end position="253"/>
    </location>
</feature>
<dbReference type="PANTHER" id="PTHR35603">
    <property type="match status" value="1"/>
</dbReference>
<dbReference type="PANTHER" id="PTHR35603:SF2">
    <property type="entry name" value="OUTER MEMBRANE LIPOPROTEIN"/>
    <property type="match status" value="1"/>
</dbReference>
<dbReference type="Pfam" id="PF05433">
    <property type="entry name" value="Rick_17kDa_Anti"/>
    <property type="match status" value="1"/>
</dbReference>
<proteinExistence type="predicted"/>
<evidence type="ECO:0000256" key="2">
    <source>
        <dbReference type="ARBA" id="ARBA00023136"/>
    </source>
</evidence>
<feature type="region of interest" description="Disordered" evidence="3">
    <location>
        <begin position="107"/>
        <end position="128"/>
    </location>
</feature>
<dbReference type="RefSeq" id="WP_280319115.1">
    <property type="nucleotide sequence ID" value="NZ_CP118605.1"/>
</dbReference>
<feature type="compositionally biased region" description="Basic residues" evidence="3">
    <location>
        <begin position="34"/>
        <end position="43"/>
    </location>
</feature>
<evidence type="ECO:0000259" key="5">
    <source>
        <dbReference type="Pfam" id="PF05433"/>
    </source>
</evidence>
<evidence type="ECO:0000256" key="4">
    <source>
        <dbReference type="SAM" id="SignalP"/>
    </source>
</evidence>
<keyword evidence="4" id="KW-0732">Signal</keyword>